<feature type="compositionally biased region" description="Low complexity" evidence="4">
    <location>
        <begin position="336"/>
        <end position="357"/>
    </location>
</feature>
<comment type="subcellular location">
    <subcellularLocation>
        <location evidence="3">Nucleus</location>
    </subcellularLocation>
</comment>
<proteinExistence type="evidence at transcript level"/>
<evidence type="ECO:0000256" key="3">
    <source>
        <dbReference type="RuleBase" id="RU004019"/>
    </source>
</evidence>
<keyword evidence="3" id="KW-0539">Nucleus</keyword>
<feature type="region of interest" description="Disordered" evidence="4">
    <location>
        <begin position="1"/>
        <end position="36"/>
    </location>
</feature>
<evidence type="ECO:0000256" key="2">
    <source>
        <dbReference type="ARBA" id="ARBA00023125"/>
    </source>
</evidence>
<evidence type="ECO:0000259" key="5">
    <source>
        <dbReference type="PROSITE" id="PS50061"/>
    </source>
</evidence>
<dbReference type="PROSITE" id="PS00345">
    <property type="entry name" value="ETS_DOMAIN_1"/>
    <property type="match status" value="1"/>
</dbReference>
<comment type="similarity">
    <text evidence="1 3">Belongs to the ETS family.</text>
</comment>
<dbReference type="Gene3D" id="1.10.10.10">
    <property type="entry name" value="Winged helix-like DNA-binding domain superfamily/Winged helix DNA-binding domain"/>
    <property type="match status" value="1"/>
</dbReference>
<organism evidence="6">
    <name type="scientific">Hirondellea gigas</name>
    <dbReference type="NCBI Taxonomy" id="1518452"/>
    <lineage>
        <taxon>Eukaryota</taxon>
        <taxon>Metazoa</taxon>
        <taxon>Ecdysozoa</taxon>
        <taxon>Arthropoda</taxon>
        <taxon>Crustacea</taxon>
        <taxon>Multicrustacea</taxon>
        <taxon>Malacostraca</taxon>
        <taxon>Eumalacostraca</taxon>
        <taxon>Peracarida</taxon>
        <taxon>Amphipoda</taxon>
        <taxon>Amphilochidea</taxon>
        <taxon>Lysianassida</taxon>
        <taxon>Lysianassidira</taxon>
        <taxon>Lysianassoidea</taxon>
        <taxon>Lysianassidae</taxon>
        <taxon>Hirondellea</taxon>
    </lineage>
</organism>
<dbReference type="InterPro" id="IPR036388">
    <property type="entry name" value="WH-like_DNA-bd_sf"/>
</dbReference>
<dbReference type="InterPro" id="IPR000418">
    <property type="entry name" value="Ets_dom"/>
</dbReference>
<dbReference type="InterPro" id="IPR036390">
    <property type="entry name" value="WH_DNA-bd_sf"/>
</dbReference>
<dbReference type="SUPFAM" id="SSF46785">
    <property type="entry name" value="Winged helix' DNA-binding domain"/>
    <property type="match status" value="1"/>
</dbReference>
<dbReference type="EMBL" id="IACT01005672">
    <property type="protein sequence ID" value="LAC24820.1"/>
    <property type="molecule type" value="mRNA"/>
</dbReference>
<accession>A0A2P2I9H9</accession>
<name>A0A2P2I9H9_9CRUS</name>
<dbReference type="PROSITE" id="PS00346">
    <property type="entry name" value="ETS_DOMAIN_2"/>
    <property type="match status" value="1"/>
</dbReference>
<keyword evidence="2 3" id="KW-0238">DNA-binding</keyword>
<feature type="compositionally biased region" description="Low complexity" evidence="4">
    <location>
        <begin position="226"/>
        <end position="236"/>
    </location>
</feature>
<dbReference type="PROSITE" id="PS50061">
    <property type="entry name" value="ETS_DOMAIN_3"/>
    <property type="match status" value="1"/>
</dbReference>
<feature type="region of interest" description="Disordered" evidence="4">
    <location>
        <begin position="471"/>
        <end position="499"/>
    </location>
</feature>
<dbReference type="SMART" id="SM00413">
    <property type="entry name" value="ETS"/>
    <property type="match status" value="1"/>
</dbReference>
<dbReference type="Pfam" id="PF00178">
    <property type="entry name" value="Ets"/>
    <property type="match status" value="1"/>
</dbReference>
<feature type="compositionally biased region" description="Polar residues" evidence="4">
    <location>
        <begin position="157"/>
        <end position="175"/>
    </location>
</feature>
<dbReference type="GO" id="GO:0000981">
    <property type="term" value="F:DNA-binding transcription factor activity, RNA polymerase II-specific"/>
    <property type="evidence" value="ECO:0007669"/>
    <property type="project" value="TreeGrafter"/>
</dbReference>
<feature type="compositionally biased region" description="Low complexity" evidence="4">
    <location>
        <begin position="177"/>
        <end position="199"/>
    </location>
</feature>
<evidence type="ECO:0000313" key="6">
    <source>
        <dbReference type="EMBL" id="LAB70655.1"/>
    </source>
</evidence>
<feature type="compositionally biased region" description="Basic and acidic residues" evidence="4">
    <location>
        <begin position="390"/>
        <end position="416"/>
    </location>
</feature>
<feature type="region of interest" description="Disordered" evidence="4">
    <location>
        <begin position="296"/>
        <end position="459"/>
    </location>
</feature>
<evidence type="ECO:0000256" key="1">
    <source>
        <dbReference type="ARBA" id="ARBA00005562"/>
    </source>
</evidence>
<reference evidence="7" key="1">
    <citation type="submission" date="2017-11" db="EMBL/GenBank/DDBJ databases">
        <title>The sensing device of the deep-sea amphipod.</title>
        <authorList>
            <person name="Kobayashi H."/>
            <person name="Nagahama T."/>
            <person name="Arai W."/>
            <person name="Sasagawa Y."/>
            <person name="Umeda M."/>
            <person name="Hayashi T."/>
            <person name="Nikaido I."/>
            <person name="Watanabe H."/>
            <person name="Oguri K."/>
            <person name="Kitazato H."/>
            <person name="Fujioka K."/>
            <person name="Kido Y."/>
            <person name="Takami H."/>
        </authorList>
    </citation>
    <scope>NUCLEOTIDE SEQUENCE</scope>
    <source>
        <tissue evidence="7">Whole body</tissue>
    </source>
</reference>
<sequence length="608" mass="65730">MQITTECEGSSGVRATSVPSCEDTEPFPDPSSPSKKGDAMISNITLWQFLLELLNSGQHHHLITWTSVEGEFKLVNSEEVARLWGLRKNKTNMNYDKLSRALRYYYDKNIIKKVLGQKFVYRFVSYPADPSKPETSKNPAHTTAAPTPQYVPGVKIDTSSPGGHMTTPSYFNMNVGSPYSPSTSSSVPSPQPVHPSSSPALVHQHTSHSIPASSAPSQNVSPMHQSSSYSSSSPQHLTPPPPAHTHLQHYSQQAQLNHHHLNQLYSNYYLTAAAAYAATQTSAAAALQYQPPLHNTHLPPALWPTESSSGRDSTRSNHSDGGNREDVSHRDSVPQPVTATAASSTPAAPAAESPVTAMETSSAPSEPSRTNSPSSDSSQHSENNAPLHLVSEETTRRIKIDEEEERRVNEERKRLTEQLSQSRSPHSSCSSSPVLNIKSSPPSSPEPQQPTDCRRVPTAVSSSLLALSSAASEAAVAPSTSKPPRHKTGSKPKPSPLSIENITAHSPILSPRLSASSLNTPLVNLPSPPYSGLHGKSPFIAMPWPLSPFTPLNLSPFPTSPPTHHHFTFPTTPLGAFHQLLSPRFSMVPTFDFLLNSPSSDKSVPVLQ</sequence>
<evidence type="ECO:0000313" key="7">
    <source>
        <dbReference type="EMBL" id="LAC24820.1"/>
    </source>
</evidence>
<feature type="compositionally biased region" description="Polar residues" evidence="4">
    <location>
        <begin position="207"/>
        <end position="225"/>
    </location>
</feature>
<feature type="domain" description="ETS" evidence="5">
    <location>
        <begin position="44"/>
        <end position="124"/>
    </location>
</feature>
<dbReference type="AlphaFoldDB" id="A0A2P2I9H9"/>
<feature type="compositionally biased region" description="Polar residues" evidence="4">
    <location>
        <begin position="136"/>
        <end position="146"/>
    </location>
</feature>
<dbReference type="EMBL" id="IACF01005068">
    <property type="protein sequence ID" value="LAB70655.1"/>
    <property type="molecule type" value="mRNA"/>
</dbReference>
<feature type="region of interest" description="Disordered" evidence="4">
    <location>
        <begin position="130"/>
        <end position="250"/>
    </location>
</feature>
<dbReference type="GO" id="GO:0030154">
    <property type="term" value="P:cell differentiation"/>
    <property type="evidence" value="ECO:0007669"/>
    <property type="project" value="TreeGrafter"/>
</dbReference>
<dbReference type="GO" id="GO:0043565">
    <property type="term" value="F:sequence-specific DNA binding"/>
    <property type="evidence" value="ECO:0007669"/>
    <property type="project" value="InterPro"/>
</dbReference>
<reference evidence="6" key="2">
    <citation type="journal article" date="2018" name="Biosci. Biotechnol. Biochem.">
        <title>Polysaccharide hydrolase of the hadal zone amphipods Hirondellea gigas.</title>
        <authorList>
            <person name="Kobayashi H."/>
            <person name="Nagahama T."/>
            <person name="Arai W."/>
            <person name="Sasagawa Y."/>
            <person name="Umeda M."/>
            <person name="Hayashi T."/>
            <person name="Nikaido I."/>
            <person name="Watanabe H."/>
            <person name="Oguri K."/>
            <person name="Kitazato H."/>
            <person name="Fujioka K."/>
            <person name="Kido Y."/>
            <person name="Takami H."/>
        </authorList>
    </citation>
    <scope>NUCLEOTIDE SEQUENCE</scope>
    <source>
        <tissue evidence="6">Whole body</tissue>
    </source>
</reference>
<dbReference type="PRINTS" id="PR00454">
    <property type="entry name" value="ETSDOMAIN"/>
</dbReference>
<dbReference type="PANTHER" id="PTHR11849">
    <property type="entry name" value="ETS"/>
    <property type="match status" value="1"/>
</dbReference>
<feature type="compositionally biased region" description="Low complexity" evidence="4">
    <location>
        <begin position="364"/>
        <end position="378"/>
    </location>
</feature>
<feature type="compositionally biased region" description="Polar residues" evidence="4">
    <location>
        <begin position="1"/>
        <end position="19"/>
    </location>
</feature>
<feature type="compositionally biased region" description="Low complexity" evidence="4">
    <location>
        <begin position="471"/>
        <end position="480"/>
    </location>
</feature>
<protein>
    <submittedName>
        <fullName evidence="6">Flocculation protein FLO11-like</fullName>
    </submittedName>
</protein>
<dbReference type="InterPro" id="IPR046328">
    <property type="entry name" value="ETS_fam"/>
</dbReference>
<feature type="compositionally biased region" description="Low complexity" evidence="4">
    <location>
        <begin position="420"/>
        <end position="432"/>
    </location>
</feature>
<dbReference type="PANTHER" id="PTHR11849:SF133">
    <property type="entry name" value="ETS DOMAIN-CONTAINING PROTEIN"/>
    <property type="match status" value="1"/>
</dbReference>
<feature type="compositionally biased region" description="Basic and acidic residues" evidence="4">
    <location>
        <begin position="312"/>
        <end position="332"/>
    </location>
</feature>
<dbReference type="GO" id="GO:0005634">
    <property type="term" value="C:nucleus"/>
    <property type="evidence" value="ECO:0007669"/>
    <property type="project" value="UniProtKB-SubCell"/>
</dbReference>
<evidence type="ECO:0000256" key="4">
    <source>
        <dbReference type="SAM" id="MobiDB-lite"/>
    </source>
</evidence>